<feature type="transmembrane region" description="Helical" evidence="9">
    <location>
        <begin position="171"/>
        <end position="191"/>
    </location>
</feature>
<feature type="region of interest" description="Disordered" evidence="8">
    <location>
        <begin position="564"/>
        <end position="628"/>
    </location>
</feature>
<feature type="transmembrane region" description="Helical" evidence="9">
    <location>
        <begin position="140"/>
        <end position="165"/>
    </location>
</feature>
<feature type="domain" description="Major facilitator superfamily (MFS) profile" evidence="10">
    <location>
        <begin position="75"/>
        <end position="560"/>
    </location>
</feature>
<evidence type="ECO:0000313" key="11">
    <source>
        <dbReference type="EMBL" id="EME36733.1"/>
    </source>
</evidence>
<organism evidence="11 12">
    <name type="scientific">Kocuria palustris PEL</name>
    <dbReference type="NCBI Taxonomy" id="1236550"/>
    <lineage>
        <taxon>Bacteria</taxon>
        <taxon>Bacillati</taxon>
        <taxon>Actinomycetota</taxon>
        <taxon>Actinomycetes</taxon>
        <taxon>Micrococcales</taxon>
        <taxon>Micrococcaceae</taxon>
        <taxon>Kocuria</taxon>
    </lineage>
</organism>
<sequence length="628" mass="65713">MTTTPPWGDSTERPSDERQPTGALTAVDSASLGLPSSSPMTGQLTAVRGSSAAHEAESADRAQEADQPRPRLIPIFIALMLAMLLASLNQTVLSTALPTIVGELDGVHQMQWVITGYILASTVTMPFYGKIGDQIGRKPLLVGAILVFMAGSVVGGLAPTIWWLIAARVVQGLGGGGLIILSQTVIADIVPVRERGKYMGVMGGVFALSSVVGPLIGGWITEGPGWRYAFGMSVALGVIALAGVVFFLKLPKHHGRVSVDVWGMLTLGVATVAVILTITWGGSTYDWASAQIFGLIAIAVVFTGIFIVIESRVAEPVMPLSMFRSRTFLLATASGMMISVAMFGAIGYMPTYLQMVHGASATSSGLLMTPMMAGVLIASTGSGALVSRYGRYKAYPLVGAVLVVIALYLLSQLTAEAAVWHVCLALGVMGVGLGLIIQILVLAVQNVFPGSMVGTATSGNNFFRQVGATIGSGVVGVIFAGRLTDLIAERMPAQAQAAMQGSGSDASSGLTPELVDSLPAPIQDVITSSYNDALTPIFMVMIPLVVLALILMAFIPETPLATSMKRDVRSEGGRADDARGEVSGSAARPAADDSDVDRPAAQRTLDDERRDPAPEPLPVLDPQEQPRR</sequence>
<feature type="transmembrane region" description="Helical" evidence="9">
    <location>
        <begin position="226"/>
        <end position="248"/>
    </location>
</feature>
<dbReference type="PANTHER" id="PTHR23501:SF197">
    <property type="entry name" value="COMD"/>
    <property type="match status" value="1"/>
</dbReference>
<dbReference type="InterPro" id="IPR020846">
    <property type="entry name" value="MFS_dom"/>
</dbReference>
<dbReference type="FunFam" id="1.20.1720.10:FF:000004">
    <property type="entry name" value="EmrB/QacA family drug resistance transporter"/>
    <property type="match status" value="1"/>
</dbReference>
<dbReference type="SUPFAM" id="SSF103473">
    <property type="entry name" value="MFS general substrate transporter"/>
    <property type="match status" value="1"/>
</dbReference>
<evidence type="ECO:0000256" key="2">
    <source>
        <dbReference type="ARBA" id="ARBA00007520"/>
    </source>
</evidence>
<keyword evidence="4" id="KW-1003">Cell membrane</keyword>
<dbReference type="Proteomes" id="UP000009877">
    <property type="component" value="Unassembled WGS sequence"/>
</dbReference>
<evidence type="ECO:0000256" key="3">
    <source>
        <dbReference type="ARBA" id="ARBA00022448"/>
    </source>
</evidence>
<dbReference type="CDD" id="cd17502">
    <property type="entry name" value="MFS_Azr1_MDR_like"/>
    <property type="match status" value="1"/>
</dbReference>
<dbReference type="Gene3D" id="1.20.1250.20">
    <property type="entry name" value="MFS general substrate transporter like domains"/>
    <property type="match status" value="1"/>
</dbReference>
<dbReference type="PRINTS" id="PR01036">
    <property type="entry name" value="TCRTETB"/>
</dbReference>
<comment type="caution">
    <text evidence="11">The sequence shown here is derived from an EMBL/GenBank/DDBJ whole genome shotgun (WGS) entry which is preliminary data.</text>
</comment>
<feature type="transmembrane region" description="Helical" evidence="9">
    <location>
        <begin position="72"/>
        <end position="90"/>
    </location>
</feature>
<accession>M2XV87</accession>
<feature type="transmembrane region" description="Helical" evidence="9">
    <location>
        <begin position="287"/>
        <end position="308"/>
    </location>
</feature>
<keyword evidence="5 9" id="KW-0812">Transmembrane</keyword>
<feature type="transmembrane region" description="Helical" evidence="9">
    <location>
        <begin position="462"/>
        <end position="481"/>
    </location>
</feature>
<dbReference type="InterPro" id="IPR036259">
    <property type="entry name" value="MFS_trans_sf"/>
</dbReference>
<evidence type="ECO:0000256" key="4">
    <source>
        <dbReference type="ARBA" id="ARBA00022475"/>
    </source>
</evidence>
<evidence type="ECO:0000256" key="5">
    <source>
        <dbReference type="ARBA" id="ARBA00022692"/>
    </source>
</evidence>
<feature type="transmembrane region" description="Helical" evidence="9">
    <location>
        <begin position="260"/>
        <end position="281"/>
    </location>
</feature>
<proteinExistence type="inferred from homology"/>
<dbReference type="InterPro" id="IPR011701">
    <property type="entry name" value="MFS"/>
</dbReference>
<dbReference type="EMBL" id="ANHZ02000009">
    <property type="protein sequence ID" value="EME36733.1"/>
    <property type="molecule type" value="Genomic_DNA"/>
</dbReference>
<dbReference type="GO" id="GO:0022857">
    <property type="term" value="F:transmembrane transporter activity"/>
    <property type="evidence" value="ECO:0007669"/>
    <property type="project" value="InterPro"/>
</dbReference>
<feature type="compositionally biased region" description="Basic and acidic residues" evidence="8">
    <location>
        <begin position="54"/>
        <end position="66"/>
    </location>
</feature>
<feature type="transmembrane region" description="Helical" evidence="9">
    <location>
        <begin position="198"/>
        <end position="220"/>
    </location>
</feature>
<evidence type="ECO:0000256" key="7">
    <source>
        <dbReference type="ARBA" id="ARBA00023136"/>
    </source>
</evidence>
<dbReference type="Gene3D" id="1.20.1720.10">
    <property type="entry name" value="Multidrug resistance protein D"/>
    <property type="match status" value="1"/>
</dbReference>
<feature type="compositionally biased region" description="Basic and acidic residues" evidence="8">
    <location>
        <begin position="10"/>
        <end position="19"/>
    </location>
</feature>
<dbReference type="PROSITE" id="PS50850">
    <property type="entry name" value="MFS"/>
    <property type="match status" value="1"/>
</dbReference>
<reference evidence="11 12" key="1">
    <citation type="journal article" date="2014" name="Genome Announc.">
        <title>Draft Genome Sequence of Kocuria palustris PEL.</title>
        <authorList>
            <person name="Sharma G."/>
            <person name="Khatri I."/>
            <person name="Subramanian S."/>
        </authorList>
    </citation>
    <scope>NUCLEOTIDE SEQUENCE [LARGE SCALE GENOMIC DNA]</scope>
    <source>
        <strain evidence="11 12">PEL</strain>
    </source>
</reference>
<comment type="subcellular location">
    <subcellularLocation>
        <location evidence="1">Cell membrane</location>
        <topology evidence="1">Multi-pass membrane protein</topology>
    </subcellularLocation>
</comment>
<dbReference type="NCBIfam" id="TIGR00711">
    <property type="entry name" value="efflux_EmrB"/>
    <property type="match status" value="1"/>
</dbReference>
<evidence type="ECO:0000313" key="12">
    <source>
        <dbReference type="Proteomes" id="UP000009877"/>
    </source>
</evidence>
<feature type="transmembrane region" description="Helical" evidence="9">
    <location>
        <begin position="110"/>
        <end position="128"/>
    </location>
</feature>
<dbReference type="RefSeq" id="WP_006214603.1">
    <property type="nucleotide sequence ID" value="NZ_ANHZ02000009.1"/>
</dbReference>
<evidence type="ECO:0000256" key="1">
    <source>
        <dbReference type="ARBA" id="ARBA00004651"/>
    </source>
</evidence>
<keyword evidence="12" id="KW-1185">Reference proteome</keyword>
<evidence type="ECO:0000256" key="6">
    <source>
        <dbReference type="ARBA" id="ARBA00022989"/>
    </source>
</evidence>
<dbReference type="PANTHER" id="PTHR23501">
    <property type="entry name" value="MAJOR FACILITATOR SUPERFAMILY"/>
    <property type="match status" value="1"/>
</dbReference>
<comment type="similarity">
    <text evidence="2">Belongs to the major facilitator superfamily. TCR/Tet family.</text>
</comment>
<keyword evidence="7 9" id="KW-0472">Membrane</keyword>
<dbReference type="InterPro" id="IPR004638">
    <property type="entry name" value="EmrB-like"/>
</dbReference>
<gene>
    <name evidence="11" type="ORF">C884_02543</name>
</gene>
<dbReference type="Pfam" id="PF07690">
    <property type="entry name" value="MFS_1"/>
    <property type="match status" value="1"/>
</dbReference>
<feature type="compositionally biased region" description="Basic and acidic residues" evidence="8">
    <location>
        <begin position="564"/>
        <end position="580"/>
    </location>
</feature>
<dbReference type="GO" id="GO:0005886">
    <property type="term" value="C:plasma membrane"/>
    <property type="evidence" value="ECO:0007669"/>
    <property type="project" value="UniProtKB-SubCell"/>
</dbReference>
<dbReference type="STRING" id="71999.KPaMU14_00505"/>
<evidence type="ECO:0000256" key="8">
    <source>
        <dbReference type="SAM" id="MobiDB-lite"/>
    </source>
</evidence>
<feature type="transmembrane region" description="Helical" evidence="9">
    <location>
        <begin position="417"/>
        <end position="441"/>
    </location>
</feature>
<keyword evidence="3" id="KW-0813">Transport</keyword>
<evidence type="ECO:0000256" key="9">
    <source>
        <dbReference type="SAM" id="Phobius"/>
    </source>
</evidence>
<name>M2XV87_9MICC</name>
<protein>
    <submittedName>
        <fullName evidence="11">Drug resistance transporter EmrB/QacA subfamily protein</fullName>
    </submittedName>
</protein>
<feature type="region of interest" description="Disordered" evidence="8">
    <location>
        <begin position="1"/>
        <end position="66"/>
    </location>
</feature>
<feature type="transmembrane region" description="Helical" evidence="9">
    <location>
        <begin position="537"/>
        <end position="556"/>
    </location>
</feature>
<feature type="compositionally biased region" description="Polar residues" evidence="8">
    <location>
        <begin position="34"/>
        <end position="44"/>
    </location>
</feature>
<dbReference type="AlphaFoldDB" id="M2XV87"/>
<evidence type="ECO:0000259" key="10">
    <source>
        <dbReference type="PROSITE" id="PS50850"/>
    </source>
</evidence>
<feature type="transmembrane region" description="Helical" evidence="9">
    <location>
        <begin position="328"/>
        <end position="348"/>
    </location>
</feature>
<keyword evidence="6 9" id="KW-1133">Transmembrane helix</keyword>
<feature type="transmembrane region" description="Helical" evidence="9">
    <location>
        <begin position="368"/>
        <end position="387"/>
    </location>
</feature>
<feature type="transmembrane region" description="Helical" evidence="9">
    <location>
        <begin position="394"/>
        <end position="411"/>
    </location>
</feature>
<feature type="compositionally biased region" description="Basic and acidic residues" evidence="8">
    <location>
        <begin position="596"/>
        <end position="613"/>
    </location>
</feature>